<dbReference type="GO" id="GO:0008781">
    <property type="term" value="F:N-acylneuraminate cytidylyltransferase activity"/>
    <property type="evidence" value="ECO:0007669"/>
    <property type="project" value="TreeGrafter"/>
</dbReference>
<protein>
    <submittedName>
        <fullName evidence="1">Acylneuraminate cytidylyltransferase family protein</fullName>
    </submittedName>
</protein>
<reference evidence="1" key="1">
    <citation type="submission" date="2022-08" db="EMBL/GenBank/DDBJ databases">
        <title>Nisaea acidiphila sp. nov., isolated from a marine algal debris and emended description of the genus Nisaea Urios et al. 2008.</title>
        <authorList>
            <person name="Kwon K."/>
        </authorList>
    </citation>
    <scope>NUCLEOTIDE SEQUENCE</scope>
    <source>
        <strain evidence="1">MEBiC11861</strain>
    </source>
</reference>
<dbReference type="EMBL" id="CP102480">
    <property type="protein sequence ID" value="UUX48388.1"/>
    <property type="molecule type" value="Genomic_DNA"/>
</dbReference>
<name>A0A9J7APV3_9PROT</name>
<dbReference type="RefSeq" id="WP_257766895.1">
    <property type="nucleotide sequence ID" value="NZ_CP102480.1"/>
</dbReference>
<dbReference type="InterPro" id="IPR003329">
    <property type="entry name" value="Cytidylyl_trans"/>
</dbReference>
<accession>A0A9J7APV3</accession>
<dbReference type="Gene3D" id="3.90.550.10">
    <property type="entry name" value="Spore Coat Polysaccharide Biosynthesis Protein SpsA, Chain A"/>
    <property type="match status" value="1"/>
</dbReference>
<gene>
    <name evidence="1" type="ORF">NUH88_13295</name>
</gene>
<organism evidence="1 2">
    <name type="scientific">Nisaea acidiphila</name>
    <dbReference type="NCBI Taxonomy" id="1862145"/>
    <lineage>
        <taxon>Bacteria</taxon>
        <taxon>Pseudomonadati</taxon>
        <taxon>Pseudomonadota</taxon>
        <taxon>Alphaproteobacteria</taxon>
        <taxon>Rhodospirillales</taxon>
        <taxon>Thalassobaculaceae</taxon>
        <taxon>Nisaea</taxon>
    </lineage>
</organism>
<dbReference type="PANTHER" id="PTHR21485">
    <property type="entry name" value="HAD SUPERFAMILY MEMBERS CMAS AND KDSC"/>
    <property type="match status" value="1"/>
</dbReference>
<keyword evidence="1" id="KW-0808">Transferase</keyword>
<dbReference type="PANTHER" id="PTHR21485:SF6">
    <property type="entry name" value="N-ACYLNEURAMINATE CYTIDYLYLTRANSFERASE-RELATED"/>
    <property type="match status" value="1"/>
</dbReference>
<dbReference type="AlphaFoldDB" id="A0A9J7APV3"/>
<dbReference type="InterPro" id="IPR029044">
    <property type="entry name" value="Nucleotide-diphossugar_trans"/>
</dbReference>
<evidence type="ECO:0000313" key="1">
    <source>
        <dbReference type="EMBL" id="UUX48388.1"/>
    </source>
</evidence>
<dbReference type="CDD" id="cd02513">
    <property type="entry name" value="CMP-NeuAc_Synthase"/>
    <property type="match status" value="1"/>
</dbReference>
<keyword evidence="1" id="KW-0548">Nucleotidyltransferase</keyword>
<sequence>MTSLKTHIAIIPARAGSVRFPNKNRSEIAGETLLEITCRSIRASGYCKRIILSTDDPSLQHQGEQLEIEVHPRPADLATSDASSEAVLRHVIKHANLENEKIVLTQITSPLRTGDDIRATIEKAAHSPNGSAVSVTPWRVPPSPPYGSIDDSDILGECANEEWQKHAQLNARAWAVNGAVYVFSAANFLKTDKIYDPTSTLHVMENWRSIDIDYVSDLEIIKRLIPEKK</sequence>
<dbReference type="SUPFAM" id="SSF53448">
    <property type="entry name" value="Nucleotide-diphospho-sugar transferases"/>
    <property type="match status" value="1"/>
</dbReference>
<dbReference type="InterPro" id="IPR050793">
    <property type="entry name" value="CMP-NeuNAc_synthase"/>
</dbReference>
<proteinExistence type="predicted"/>
<dbReference type="Pfam" id="PF02348">
    <property type="entry name" value="CTP_transf_3"/>
    <property type="match status" value="1"/>
</dbReference>
<dbReference type="Proteomes" id="UP001060336">
    <property type="component" value="Chromosome"/>
</dbReference>
<evidence type="ECO:0000313" key="2">
    <source>
        <dbReference type="Proteomes" id="UP001060336"/>
    </source>
</evidence>
<dbReference type="KEGG" id="naci:NUH88_13295"/>
<keyword evidence="2" id="KW-1185">Reference proteome</keyword>